<reference evidence="5" key="1">
    <citation type="submission" date="2023-06" db="EMBL/GenBank/DDBJ databases">
        <authorList>
            <person name="Noh H."/>
        </authorList>
    </citation>
    <scope>NUCLEOTIDE SEQUENCE</scope>
    <source>
        <strain evidence="5">DUCC20226</strain>
    </source>
</reference>
<evidence type="ECO:0000259" key="4">
    <source>
        <dbReference type="SMART" id="SM00829"/>
    </source>
</evidence>
<keyword evidence="1" id="KW-0560">Oxidoreductase</keyword>
<protein>
    <recommendedName>
        <fullName evidence="2">Dehydrogenase FUB6</fullName>
    </recommendedName>
    <alternativeName>
        <fullName evidence="3">Fusaric acid biosynthesis protein 6</fullName>
    </alternativeName>
</protein>
<evidence type="ECO:0000313" key="6">
    <source>
        <dbReference type="Proteomes" id="UP001265746"/>
    </source>
</evidence>
<name>A0AAD9W4T7_PHOAM</name>
<dbReference type="InterPro" id="IPR013149">
    <property type="entry name" value="ADH-like_C"/>
</dbReference>
<dbReference type="AlphaFoldDB" id="A0AAD9W4T7"/>
<comment type="caution">
    <text evidence="5">The sequence shown here is derived from an EMBL/GenBank/DDBJ whole genome shotgun (WGS) entry which is preliminary data.</text>
</comment>
<dbReference type="PANTHER" id="PTHR43205:SF19">
    <property type="entry name" value="ENOYL REDUCTASE (ER) DOMAIN-CONTAINING PROTEIN"/>
    <property type="match status" value="1"/>
</dbReference>
<feature type="domain" description="Enoyl reductase (ER)" evidence="4">
    <location>
        <begin position="21"/>
        <end position="346"/>
    </location>
</feature>
<dbReference type="InterPro" id="IPR041694">
    <property type="entry name" value="ADH_N_2"/>
</dbReference>
<proteinExistence type="predicted"/>
<dbReference type="SUPFAM" id="SSF51735">
    <property type="entry name" value="NAD(P)-binding Rossmann-fold domains"/>
    <property type="match status" value="1"/>
</dbReference>
<keyword evidence="6" id="KW-1185">Reference proteome</keyword>
<dbReference type="FunFam" id="3.40.50.720:FF:000121">
    <property type="entry name" value="Prostaglandin reductase 2"/>
    <property type="match status" value="1"/>
</dbReference>
<sequence>MVKTQQWLLNAHPDGLPTYRGSNSTFKMIEKDLPSVGSDQVLVKAKYYSNDPAQRGWIDHYPDESRLYVPPVHTGDVMRAFGLAEVVESKSDKVKKGDLIRTLLNWTEYSVLDAKNVQLCDPLPQNVSPTQYLGALGLTGLTAYMGLLEVSQATKDDIVVVSGAAGATGSMVVQIAKKIVGCKKVIGIAGGQQKCDWVKKLGADECIDYKASDFKQRLSKATTEYANVYFDNVGGDILDFMLTRMARDGRIAACGAISQYNAKDSDDGDEIKNWFQVISMRLRIRGFIVNDFPWRVEEAQKTLHKALEDGKLDITEGEHVVETRFEDVPATWLKLFEGANTGKLVTKLVGTAERL</sequence>
<dbReference type="InterPro" id="IPR020843">
    <property type="entry name" value="ER"/>
</dbReference>
<dbReference type="Proteomes" id="UP001265746">
    <property type="component" value="Unassembled WGS sequence"/>
</dbReference>
<dbReference type="Pfam" id="PF16884">
    <property type="entry name" value="ADH_N_2"/>
    <property type="match status" value="1"/>
</dbReference>
<gene>
    <name evidence="5" type="ORF">N8I77_005488</name>
</gene>
<dbReference type="SMART" id="SM00829">
    <property type="entry name" value="PKS_ER"/>
    <property type="match status" value="1"/>
</dbReference>
<dbReference type="InterPro" id="IPR011032">
    <property type="entry name" value="GroES-like_sf"/>
</dbReference>
<dbReference type="Gene3D" id="3.90.180.10">
    <property type="entry name" value="Medium-chain alcohol dehydrogenases, catalytic domain"/>
    <property type="match status" value="1"/>
</dbReference>
<dbReference type="Pfam" id="PF00107">
    <property type="entry name" value="ADH_zinc_N"/>
    <property type="match status" value="1"/>
</dbReference>
<evidence type="ECO:0000256" key="3">
    <source>
        <dbReference type="ARBA" id="ARBA00083301"/>
    </source>
</evidence>
<evidence type="ECO:0000256" key="1">
    <source>
        <dbReference type="ARBA" id="ARBA00023002"/>
    </source>
</evidence>
<evidence type="ECO:0000313" key="5">
    <source>
        <dbReference type="EMBL" id="KAK2606757.1"/>
    </source>
</evidence>
<dbReference type="GO" id="GO:0016628">
    <property type="term" value="F:oxidoreductase activity, acting on the CH-CH group of donors, NAD or NADP as acceptor"/>
    <property type="evidence" value="ECO:0007669"/>
    <property type="project" value="InterPro"/>
</dbReference>
<dbReference type="CDD" id="cd05288">
    <property type="entry name" value="PGDH"/>
    <property type="match status" value="1"/>
</dbReference>
<dbReference type="EMBL" id="JAUJFL010000003">
    <property type="protein sequence ID" value="KAK2606757.1"/>
    <property type="molecule type" value="Genomic_DNA"/>
</dbReference>
<dbReference type="SUPFAM" id="SSF50129">
    <property type="entry name" value="GroES-like"/>
    <property type="match status" value="1"/>
</dbReference>
<organism evidence="5 6">
    <name type="scientific">Phomopsis amygdali</name>
    <name type="common">Fusicoccum amygdali</name>
    <dbReference type="NCBI Taxonomy" id="1214568"/>
    <lineage>
        <taxon>Eukaryota</taxon>
        <taxon>Fungi</taxon>
        <taxon>Dikarya</taxon>
        <taxon>Ascomycota</taxon>
        <taxon>Pezizomycotina</taxon>
        <taxon>Sordariomycetes</taxon>
        <taxon>Sordariomycetidae</taxon>
        <taxon>Diaporthales</taxon>
        <taxon>Diaporthaceae</taxon>
        <taxon>Diaporthe</taxon>
    </lineage>
</organism>
<accession>A0AAD9W4T7</accession>
<dbReference type="PANTHER" id="PTHR43205">
    <property type="entry name" value="PROSTAGLANDIN REDUCTASE"/>
    <property type="match status" value="1"/>
</dbReference>
<evidence type="ECO:0000256" key="2">
    <source>
        <dbReference type="ARBA" id="ARBA00069006"/>
    </source>
</evidence>
<dbReference type="Gene3D" id="3.40.50.720">
    <property type="entry name" value="NAD(P)-binding Rossmann-like Domain"/>
    <property type="match status" value="1"/>
</dbReference>
<dbReference type="InterPro" id="IPR036291">
    <property type="entry name" value="NAD(P)-bd_dom_sf"/>
</dbReference>
<dbReference type="InterPro" id="IPR045010">
    <property type="entry name" value="MDR_fam"/>
</dbReference>